<name>A0ABZ2Z6P8_9BACT</name>
<accession>A0ABZ2Z6P8</accession>
<dbReference type="Proteomes" id="UP001449657">
    <property type="component" value="Chromosome"/>
</dbReference>
<sequence>MKPFYLLLCTGILLLPAGLASAQQAQGTVYAHDSLPLPGSAITNIRNHVTILTDPAGRFVIAALPGDTLLIQALGHLPSSVPVRTGALRIYLYPKIEQLAGVEIRQRKRRVDSLEDRENFRAGFNFRRPKFREVVLITPTGIGVNIHKLYKALSFSNNRSKATFRRRLIEYEQAQFTGERFSDSLVARYTGFRGDSLISFINRYPPSYKFALEASDYDFIRYIRQAADSFRLGLNRYPVPR</sequence>
<evidence type="ECO:0000313" key="3">
    <source>
        <dbReference type="Proteomes" id="UP001449657"/>
    </source>
</evidence>
<feature type="chain" id="PRO_5047157354" evidence="1">
    <location>
        <begin position="23"/>
        <end position="241"/>
    </location>
</feature>
<dbReference type="EMBL" id="CP150096">
    <property type="protein sequence ID" value="WZN47910.1"/>
    <property type="molecule type" value="Genomic_DNA"/>
</dbReference>
<protein>
    <submittedName>
        <fullName evidence="2">Carboxypeptidase-like regulatory domain-containing protein</fullName>
    </submittedName>
</protein>
<keyword evidence="3" id="KW-1185">Reference proteome</keyword>
<evidence type="ECO:0000256" key="1">
    <source>
        <dbReference type="SAM" id="SignalP"/>
    </source>
</evidence>
<organism evidence="2 3">
    <name type="scientific">Chitinophaga caseinilytica</name>
    <dbReference type="NCBI Taxonomy" id="2267521"/>
    <lineage>
        <taxon>Bacteria</taxon>
        <taxon>Pseudomonadati</taxon>
        <taxon>Bacteroidota</taxon>
        <taxon>Chitinophagia</taxon>
        <taxon>Chitinophagales</taxon>
        <taxon>Chitinophagaceae</taxon>
        <taxon>Chitinophaga</taxon>
    </lineage>
</organism>
<dbReference type="RefSeq" id="WP_341842519.1">
    <property type="nucleotide sequence ID" value="NZ_CP149792.1"/>
</dbReference>
<keyword evidence="1" id="KW-0732">Signal</keyword>
<reference evidence="2 3" key="1">
    <citation type="submission" date="2024-03" db="EMBL/GenBank/DDBJ databases">
        <title>Chitinophaga caseinilytica sp. nov., a casein hydrolysing bacterium isolated from forest soil.</title>
        <authorList>
            <person name="Lee D.S."/>
            <person name="Han D.M."/>
            <person name="Baek J.H."/>
            <person name="Choi D.G."/>
            <person name="Jeon J.H."/>
            <person name="Jeon C.O."/>
        </authorList>
    </citation>
    <scope>NUCLEOTIDE SEQUENCE [LARGE SCALE GENOMIC DNA]</scope>
    <source>
        <strain evidence="2 3">KACC 19118</strain>
    </source>
</reference>
<proteinExistence type="predicted"/>
<dbReference type="InterPro" id="IPR008969">
    <property type="entry name" value="CarboxyPept-like_regulatory"/>
</dbReference>
<evidence type="ECO:0000313" key="2">
    <source>
        <dbReference type="EMBL" id="WZN47910.1"/>
    </source>
</evidence>
<feature type="signal peptide" evidence="1">
    <location>
        <begin position="1"/>
        <end position="22"/>
    </location>
</feature>
<dbReference type="SUPFAM" id="SSF49464">
    <property type="entry name" value="Carboxypeptidase regulatory domain-like"/>
    <property type="match status" value="1"/>
</dbReference>
<gene>
    <name evidence="2" type="ORF">WJU22_06935</name>
</gene>